<evidence type="ECO:0000313" key="2">
    <source>
        <dbReference type="EMBL" id="KKO10509.1"/>
    </source>
</evidence>
<comment type="caution">
    <text evidence="2">The sequence shown here is derived from an EMBL/GenBank/DDBJ whole genome shotgun (WGS) entry which is preliminary data.</text>
</comment>
<protein>
    <submittedName>
        <fullName evidence="2">Uncharacterized protein</fullName>
    </submittedName>
</protein>
<dbReference type="AlphaFoldDB" id="A0A0F9Z0A6"/>
<accession>A0A0F9Z0A6</accession>
<proteinExistence type="predicted"/>
<name>A0A0F9Z0A6_9ZZZZ</name>
<gene>
    <name evidence="2" type="ORF">LCGC14_0019880</name>
</gene>
<sequence length="47" mass="5205">MPFLQEQKTADRDPAADRSEDVSPTVKLDITPLQWKVCTSLSGLDSN</sequence>
<reference evidence="2" key="1">
    <citation type="journal article" date="2015" name="Nature">
        <title>Complex archaea that bridge the gap between prokaryotes and eukaryotes.</title>
        <authorList>
            <person name="Spang A."/>
            <person name="Saw J.H."/>
            <person name="Jorgensen S.L."/>
            <person name="Zaremba-Niedzwiedzka K."/>
            <person name="Martijn J."/>
            <person name="Lind A.E."/>
            <person name="van Eijk R."/>
            <person name="Schleper C."/>
            <person name="Guy L."/>
            <person name="Ettema T.J."/>
        </authorList>
    </citation>
    <scope>NUCLEOTIDE SEQUENCE</scope>
</reference>
<dbReference type="EMBL" id="LAZR01000004">
    <property type="protein sequence ID" value="KKO10509.1"/>
    <property type="molecule type" value="Genomic_DNA"/>
</dbReference>
<evidence type="ECO:0000256" key="1">
    <source>
        <dbReference type="SAM" id="MobiDB-lite"/>
    </source>
</evidence>
<feature type="compositionally biased region" description="Basic and acidic residues" evidence="1">
    <location>
        <begin position="8"/>
        <end position="21"/>
    </location>
</feature>
<feature type="region of interest" description="Disordered" evidence="1">
    <location>
        <begin position="1"/>
        <end position="23"/>
    </location>
</feature>
<organism evidence="2">
    <name type="scientific">marine sediment metagenome</name>
    <dbReference type="NCBI Taxonomy" id="412755"/>
    <lineage>
        <taxon>unclassified sequences</taxon>
        <taxon>metagenomes</taxon>
        <taxon>ecological metagenomes</taxon>
    </lineage>
</organism>